<dbReference type="AlphaFoldDB" id="A0A3R6DI07"/>
<reference evidence="1 2" key="1">
    <citation type="submission" date="2018-08" db="EMBL/GenBank/DDBJ databases">
        <title>A genome reference for cultivated species of the human gut microbiota.</title>
        <authorList>
            <person name="Zou Y."/>
            <person name="Xue W."/>
            <person name="Luo G."/>
        </authorList>
    </citation>
    <scope>NUCLEOTIDE SEQUENCE [LARGE SCALE GENOMIC DNA]</scope>
    <source>
        <strain evidence="1 2">AM22-21LB</strain>
    </source>
</reference>
<dbReference type="EMBL" id="QRID01000023">
    <property type="protein sequence ID" value="RHG25638.1"/>
    <property type="molecule type" value="Genomic_DNA"/>
</dbReference>
<gene>
    <name evidence="1" type="ORF">DW264_16790</name>
</gene>
<accession>A0A3R6DI07</accession>
<protein>
    <submittedName>
        <fullName evidence="1">Uncharacterized protein</fullName>
    </submittedName>
</protein>
<sequence>MDEKQGQSMELASIFLIHRKLHPMNQNLFREKLDILIFLRIIKMQTSCKYKLIANTNWSQM</sequence>
<name>A0A3R6DI07_9FIRM</name>
<evidence type="ECO:0000313" key="1">
    <source>
        <dbReference type="EMBL" id="RHG25638.1"/>
    </source>
</evidence>
<proteinExistence type="predicted"/>
<evidence type="ECO:0000313" key="2">
    <source>
        <dbReference type="Proteomes" id="UP000284051"/>
    </source>
</evidence>
<dbReference type="Proteomes" id="UP000284051">
    <property type="component" value="Unassembled WGS sequence"/>
</dbReference>
<organism evidence="1 2">
    <name type="scientific">Roseburia intestinalis</name>
    <dbReference type="NCBI Taxonomy" id="166486"/>
    <lineage>
        <taxon>Bacteria</taxon>
        <taxon>Bacillati</taxon>
        <taxon>Bacillota</taxon>
        <taxon>Clostridia</taxon>
        <taxon>Lachnospirales</taxon>
        <taxon>Lachnospiraceae</taxon>
        <taxon>Roseburia</taxon>
    </lineage>
</organism>
<comment type="caution">
    <text evidence="1">The sequence shown here is derived from an EMBL/GenBank/DDBJ whole genome shotgun (WGS) entry which is preliminary data.</text>
</comment>